<dbReference type="RefSeq" id="WP_092035464.1">
    <property type="nucleotide sequence ID" value="NZ_FOOK01000002.1"/>
</dbReference>
<dbReference type="AlphaFoldDB" id="A0A1I2KG85"/>
<name>A0A1I2KG85_9BACL</name>
<protein>
    <submittedName>
        <fullName evidence="1">Uncharacterized protein</fullName>
    </submittedName>
</protein>
<reference evidence="1 2" key="1">
    <citation type="submission" date="2016-10" db="EMBL/GenBank/DDBJ databases">
        <authorList>
            <person name="de Groot N.N."/>
        </authorList>
    </citation>
    <scope>NUCLEOTIDE SEQUENCE [LARGE SCALE GENOMIC DNA]</scope>
    <source>
        <strain evidence="1 2">DSM 44945</strain>
    </source>
</reference>
<organism evidence="1 2">
    <name type="scientific">Planifilum fulgidum</name>
    <dbReference type="NCBI Taxonomy" id="201973"/>
    <lineage>
        <taxon>Bacteria</taxon>
        <taxon>Bacillati</taxon>
        <taxon>Bacillota</taxon>
        <taxon>Bacilli</taxon>
        <taxon>Bacillales</taxon>
        <taxon>Thermoactinomycetaceae</taxon>
        <taxon>Planifilum</taxon>
    </lineage>
</organism>
<sequence length="94" mass="11306">MKLTDALFNWLQIRIVGDARPRDRSARDTVQFFEQILREDHQVKELRLESDDSVYRVHYLQGEEWKSRVFDRDSAEQLLRDIEAEPRFNLPDDA</sequence>
<dbReference type="STRING" id="201973.SAMN04488025_10210"/>
<dbReference type="OrthoDB" id="2692034at2"/>
<dbReference type="EMBL" id="FOOK01000002">
    <property type="protein sequence ID" value="SFF66032.1"/>
    <property type="molecule type" value="Genomic_DNA"/>
</dbReference>
<accession>A0A1I2KG85</accession>
<proteinExistence type="predicted"/>
<keyword evidence="2" id="KW-1185">Reference proteome</keyword>
<dbReference type="Proteomes" id="UP000198661">
    <property type="component" value="Unassembled WGS sequence"/>
</dbReference>
<evidence type="ECO:0000313" key="1">
    <source>
        <dbReference type="EMBL" id="SFF66032.1"/>
    </source>
</evidence>
<evidence type="ECO:0000313" key="2">
    <source>
        <dbReference type="Proteomes" id="UP000198661"/>
    </source>
</evidence>
<gene>
    <name evidence="1" type="ORF">SAMN04488025_10210</name>
</gene>